<evidence type="ECO:0000256" key="1">
    <source>
        <dbReference type="ARBA" id="ARBA00022737"/>
    </source>
</evidence>
<dbReference type="EMBL" id="LCAB01000007">
    <property type="protein sequence ID" value="KKR83139.1"/>
    <property type="molecule type" value="Genomic_DNA"/>
</dbReference>
<evidence type="ECO:0000313" key="5">
    <source>
        <dbReference type="Proteomes" id="UP000034601"/>
    </source>
</evidence>
<proteinExistence type="predicted"/>
<dbReference type="Gene3D" id="1.25.40.10">
    <property type="entry name" value="Tetratricopeptide repeat domain"/>
    <property type="match status" value="1"/>
</dbReference>
<comment type="caution">
    <text evidence="4">The sequence shown here is derived from an EMBL/GenBank/DDBJ whole genome shotgun (WGS) entry which is preliminary data.</text>
</comment>
<keyword evidence="1" id="KW-0677">Repeat</keyword>
<name>A0A0G0U224_9BACT</name>
<evidence type="ECO:0000256" key="2">
    <source>
        <dbReference type="ARBA" id="ARBA00022803"/>
    </source>
</evidence>
<sequence>MDENPSDLLKQAIDAALSSNWEEAIKLNQQILEVDPKNTDALNRLGRACFEVGEFTKSKKNFQYALELDPYNQIAYKFLKRIDTFCKKGHKMPLPHNYSPVNSELFIEEPGATKIVGLLKVAEPQKLSLLSAGVLVNLIVKNRYIAITDQNGDYLGVLPDDLSHHLIRLIRGGNKYQAIIKNIKTNSLSILIKEVYRCPRFKNQPSFLDGLNVNLAYSSNLIVHAEDEETAFNEGDEEEVI</sequence>
<dbReference type="Proteomes" id="UP000034601">
    <property type="component" value="Unassembled WGS sequence"/>
</dbReference>
<dbReference type="InterPro" id="IPR013105">
    <property type="entry name" value="TPR_2"/>
</dbReference>
<accession>A0A0G0U224</accession>
<dbReference type="AlphaFoldDB" id="A0A0G0U224"/>
<evidence type="ECO:0000256" key="3">
    <source>
        <dbReference type="PROSITE-ProRule" id="PRU00339"/>
    </source>
</evidence>
<dbReference type="InterPro" id="IPR019734">
    <property type="entry name" value="TPR_rpt"/>
</dbReference>
<keyword evidence="2 3" id="KW-0802">TPR repeat</keyword>
<feature type="repeat" description="TPR" evidence="3">
    <location>
        <begin position="39"/>
        <end position="72"/>
    </location>
</feature>
<dbReference type="Pfam" id="PF07719">
    <property type="entry name" value="TPR_2"/>
    <property type="match status" value="1"/>
</dbReference>
<organism evidence="4 5">
    <name type="scientific">Candidatus Daviesbacteria bacterium GW2011_GWA2_40_9</name>
    <dbReference type="NCBI Taxonomy" id="1618424"/>
    <lineage>
        <taxon>Bacteria</taxon>
        <taxon>Candidatus Daviesiibacteriota</taxon>
    </lineage>
</organism>
<reference evidence="4 5" key="1">
    <citation type="journal article" date="2015" name="Nature">
        <title>rRNA introns, odd ribosomes, and small enigmatic genomes across a large radiation of phyla.</title>
        <authorList>
            <person name="Brown C.T."/>
            <person name="Hug L.A."/>
            <person name="Thomas B.C."/>
            <person name="Sharon I."/>
            <person name="Castelle C.J."/>
            <person name="Singh A."/>
            <person name="Wilkins M.J."/>
            <person name="Williams K.H."/>
            <person name="Banfield J.F."/>
        </authorList>
    </citation>
    <scope>NUCLEOTIDE SEQUENCE [LARGE SCALE GENOMIC DNA]</scope>
</reference>
<dbReference type="SUPFAM" id="SSF48452">
    <property type="entry name" value="TPR-like"/>
    <property type="match status" value="1"/>
</dbReference>
<dbReference type="SMART" id="SM00028">
    <property type="entry name" value="TPR"/>
    <property type="match status" value="2"/>
</dbReference>
<dbReference type="InterPro" id="IPR011990">
    <property type="entry name" value="TPR-like_helical_dom_sf"/>
</dbReference>
<evidence type="ECO:0000313" key="4">
    <source>
        <dbReference type="EMBL" id="KKR83139.1"/>
    </source>
</evidence>
<dbReference type="PROSITE" id="PS50005">
    <property type="entry name" value="TPR"/>
    <property type="match status" value="1"/>
</dbReference>
<protein>
    <submittedName>
        <fullName evidence="4">Uncharacterized protein</fullName>
    </submittedName>
</protein>
<gene>
    <name evidence="4" type="ORF">UU29_C0007G0009</name>
</gene>